<gene>
    <name evidence="5" type="ORF">C2869_12245</name>
</gene>
<dbReference type="SMART" id="SM00191">
    <property type="entry name" value="Int_alpha"/>
    <property type="match status" value="2"/>
</dbReference>
<dbReference type="InterPro" id="IPR027039">
    <property type="entry name" value="Crtac1"/>
</dbReference>
<dbReference type="EMBL" id="CP026604">
    <property type="protein sequence ID" value="AWB67158.1"/>
    <property type="molecule type" value="Genomic_DNA"/>
</dbReference>
<evidence type="ECO:0000256" key="1">
    <source>
        <dbReference type="ARBA" id="ARBA00022729"/>
    </source>
</evidence>
<feature type="domain" description="ASPIC/UnbV" evidence="4">
    <location>
        <begin position="978"/>
        <end position="1045"/>
    </location>
</feature>
<dbReference type="Gene3D" id="2.130.10.130">
    <property type="entry name" value="Integrin alpha, N-terminal"/>
    <property type="match status" value="2"/>
</dbReference>
<organism evidence="5 6">
    <name type="scientific">Saccharobesus litoralis</name>
    <dbReference type="NCBI Taxonomy" id="2172099"/>
    <lineage>
        <taxon>Bacteria</taxon>
        <taxon>Pseudomonadati</taxon>
        <taxon>Pseudomonadota</taxon>
        <taxon>Gammaproteobacteria</taxon>
        <taxon>Alteromonadales</taxon>
        <taxon>Alteromonadaceae</taxon>
        <taxon>Saccharobesus</taxon>
    </lineage>
</organism>
<evidence type="ECO:0000256" key="3">
    <source>
        <dbReference type="ARBA" id="ARBA00023180"/>
    </source>
</evidence>
<dbReference type="Pfam" id="PF13517">
    <property type="entry name" value="FG-GAP_3"/>
    <property type="match status" value="2"/>
</dbReference>
<keyword evidence="2" id="KW-0677">Repeat</keyword>
<keyword evidence="1" id="KW-0732">Signal</keyword>
<dbReference type="InterPro" id="IPR011519">
    <property type="entry name" value="UnbV_ASPIC"/>
</dbReference>
<dbReference type="AlphaFoldDB" id="A0A2S0VSG6"/>
<dbReference type="SUPFAM" id="SSF69318">
    <property type="entry name" value="Integrin alpha N-terminal domain"/>
    <property type="match status" value="1"/>
</dbReference>
<evidence type="ECO:0000259" key="4">
    <source>
        <dbReference type="Pfam" id="PF07593"/>
    </source>
</evidence>
<proteinExistence type="predicted"/>
<keyword evidence="6" id="KW-1185">Reference proteome</keyword>
<evidence type="ECO:0000256" key="2">
    <source>
        <dbReference type="ARBA" id="ARBA00022737"/>
    </source>
</evidence>
<evidence type="ECO:0000313" key="5">
    <source>
        <dbReference type="EMBL" id="AWB67158.1"/>
    </source>
</evidence>
<reference evidence="5 6" key="1">
    <citation type="submission" date="2018-01" db="EMBL/GenBank/DDBJ databases">
        <title>Genome sequence of a Cantenovulum-like bacteria.</title>
        <authorList>
            <person name="Tan W.R."/>
            <person name="Lau N.-S."/>
            <person name="Go F."/>
            <person name="Amirul A.-A.A."/>
        </authorList>
    </citation>
    <scope>NUCLEOTIDE SEQUENCE [LARGE SCALE GENOMIC DNA]</scope>
    <source>
        <strain evidence="5 6">CCB-QB4</strain>
    </source>
</reference>
<protein>
    <submittedName>
        <fullName evidence="5">RNA-binding protein</fullName>
    </submittedName>
</protein>
<evidence type="ECO:0000313" key="6">
    <source>
        <dbReference type="Proteomes" id="UP000244441"/>
    </source>
</evidence>
<dbReference type="PANTHER" id="PTHR16026:SF0">
    <property type="entry name" value="CARTILAGE ACIDIC PROTEIN 1"/>
    <property type="match status" value="1"/>
</dbReference>
<name>A0A2S0VSG6_9ALTE</name>
<dbReference type="KEGG" id="cate:C2869_12245"/>
<dbReference type="InterPro" id="IPR028994">
    <property type="entry name" value="Integrin_alpha_N"/>
</dbReference>
<dbReference type="InterPro" id="IPR013517">
    <property type="entry name" value="FG-GAP"/>
</dbReference>
<dbReference type="InterPro" id="IPR013519">
    <property type="entry name" value="Int_alpha_beta-p"/>
</dbReference>
<dbReference type="PANTHER" id="PTHR16026">
    <property type="entry name" value="CARTILAGE ACIDIC PROTEIN 1"/>
    <property type="match status" value="1"/>
</dbReference>
<accession>A0A2S0VSG6</accession>
<sequence length="1052" mass="118005">MPIFLPKWLLRVVCVVGCYLPIMTLADDLSIATILQEIEKLESKSDPKCYATASRLEDFMFGTPLSDEARFSKNDLQKQLAKLIWQKAAQINQQGLVQTQHIQQAIASSLQYQKNQAGHWQLTFASQQALTLHETDVRQYDSIAYALRAILAVQQEQLISSAAPLPMLAPDAVNYLKQIVNLYTLAVLKVSDNQARLNNQYQVNAANLKANWFGLNKPMFAQLATASSAAKASADLNTNANPTPNPIVSTQPTDLRLFKQIIQQKVNAYKAYNNISNQLFFRNLQVYFARVSWPADAEEGKQFRSTFTEILIAFAGDLFKQSQAIALQDKHVVIEESDVNAAAQAFMPHEVNEYEDVIFFPRLAEQKITIESYDMDAFRDSGIHWRYFEFAINEPNFKPLLEPNPFAAELLAENVAQFGVLLLRVAGLNAIANDRDRLRLADLKVAVAQINQKINAHQQALPIDQQQLAIHSSDQASEYKDVLFSDVSHELGIKMEHRSSDWLNRLLRSYLPKGDGVGTITVPPAFGGAGVAAGDINNDGLQDVLVLSGAGNRLYVNSQQGFKDISQSSGLANWRRADNNPGEPRQPLIADIDNDGWQDIVITYVNDTHRVYRNLGNNRFEDKTEVSQLGGQALVGGPATVFDYDNDGLLDIYITYFGNYLRGELPTLKRRNTNGLPNKLFKNMGGFRFKDVTANSGLDNRGWGQAVTHTDLNQDGWQDLIVGNDFGINSYYINQGNGQFIDVASQLGTDKPSYTMNIGLTDLNGDFQPDIYISNIVTMNKDEKYVLPNEDTRMKFNPEKLANMRVVEANDLFISAKGKDNLPRYSLSELVGRGYSSTGWSWDADFFDFDNDADDDLYVLNGMNEFNLYSSKNPYYTDPLSNKQKDIVMPVSFKERNVFFINQGGRLVNASKQSGTDLLSNSRSAVYFDYDLDGDLDILVNNYHEASVLLRNNSQNLNNNWLKVKLLGSPQDKVNLDAIGARIELITDNNDKIWREVHGSIGYMSVHPKTQHFGLGKAKQASLRIIWPNGQVQTQQHIKANQIVTIKYAPKN</sequence>
<dbReference type="Pfam" id="PF07593">
    <property type="entry name" value="UnbV_ASPIC"/>
    <property type="match status" value="1"/>
</dbReference>
<keyword evidence="3" id="KW-0325">Glycoprotein</keyword>
<dbReference type="Proteomes" id="UP000244441">
    <property type="component" value="Chromosome"/>
</dbReference>